<accession>A0A9P6KJQ6</accession>
<gene>
    <name evidence="2" type="ORF">PMIN01_12712</name>
</gene>
<feature type="region of interest" description="Disordered" evidence="1">
    <location>
        <begin position="1"/>
        <end position="41"/>
    </location>
</feature>
<dbReference type="AlphaFoldDB" id="A0A9P6KJQ6"/>
<feature type="compositionally biased region" description="Basic and acidic residues" evidence="1">
    <location>
        <begin position="279"/>
        <end position="292"/>
    </location>
</feature>
<protein>
    <submittedName>
        <fullName evidence="2">Uncharacterized protein</fullName>
    </submittedName>
</protein>
<proteinExistence type="predicted"/>
<dbReference type="Proteomes" id="UP000756921">
    <property type="component" value="Unassembled WGS sequence"/>
</dbReference>
<evidence type="ECO:0000313" key="2">
    <source>
        <dbReference type="EMBL" id="KAF9729022.1"/>
    </source>
</evidence>
<evidence type="ECO:0000256" key="1">
    <source>
        <dbReference type="SAM" id="MobiDB-lite"/>
    </source>
</evidence>
<feature type="compositionally biased region" description="Basic and acidic residues" evidence="1">
    <location>
        <begin position="206"/>
        <end position="230"/>
    </location>
</feature>
<reference evidence="2" key="1">
    <citation type="journal article" date="2020" name="Mol. Plant Microbe Interact.">
        <title>Genome Sequence of the Biocontrol Agent Coniothyrium minitans strain Conio (IMI 134523).</title>
        <authorList>
            <person name="Patel D."/>
            <person name="Shittu T.A."/>
            <person name="Baroncelli R."/>
            <person name="Muthumeenakshi S."/>
            <person name="Osborne T.H."/>
            <person name="Janganan T.K."/>
            <person name="Sreenivasaprasad S."/>
        </authorList>
    </citation>
    <scope>NUCLEOTIDE SEQUENCE</scope>
    <source>
        <strain evidence="2">Conio</strain>
    </source>
</reference>
<keyword evidence="3" id="KW-1185">Reference proteome</keyword>
<comment type="caution">
    <text evidence="2">The sequence shown here is derived from an EMBL/GenBank/DDBJ whole genome shotgun (WGS) entry which is preliminary data.</text>
</comment>
<dbReference type="OrthoDB" id="3791965at2759"/>
<name>A0A9P6KJQ6_9PLEO</name>
<organism evidence="2 3">
    <name type="scientific">Paraphaeosphaeria minitans</name>
    <dbReference type="NCBI Taxonomy" id="565426"/>
    <lineage>
        <taxon>Eukaryota</taxon>
        <taxon>Fungi</taxon>
        <taxon>Dikarya</taxon>
        <taxon>Ascomycota</taxon>
        <taxon>Pezizomycotina</taxon>
        <taxon>Dothideomycetes</taxon>
        <taxon>Pleosporomycetidae</taxon>
        <taxon>Pleosporales</taxon>
        <taxon>Massarineae</taxon>
        <taxon>Didymosphaeriaceae</taxon>
        <taxon>Paraphaeosphaeria</taxon>
    </lineage>
</organism>
<feature type="compositionally biased region" description="Polar residues" evidence="1">
    <location>
        <begin position="17"/>
        <end position="32"/>
    </location>
</feature>
<sequence length="317" mass="34623">MPGIQSAGGPPEDAATDASSEQQSTQNNTESTPAKDADDYGFPPDFDFWSAAKKLKCDEDPDAVVSAIGILLQELHDCKMKVDFFETLFGYRSEHLMAYDQHLLRHDDIRFYGQRRLQGKMLQQAMLEQNGHEPSLAELKGKSVILTVPEEHYDFAVVLPMKLKNQVDRELNERHAQNAQTANGIAGDAAEDAATELQKKKLAVKKAAEKEKRRKILSRDQEPAGEHAADDMLPSSRDAAADVVVGQKPPNEKDAGLAEAVPPTSQNAAVDVGVAQKTSTEKDAAASAVDKERKRKRAIVASDDEGDDGNAKASRLY</sequence>
<evidence type="ECO:0000313" key="3">
    <source>
        <dbReference type="Proteomes" id="UP000756921"/>
    </source>
</evidence>
<dbReference type="EMBL" id="WJXW01000017">
    <property type="protein sequence ID" value="KAF9729022.1"/>
    <property type="molecule type" value="Genomic_DNA"/>
</dbReference>
<feature type="region of interest" description="Disordered" evidence="1">
    <location>
        <begin position="205"/>
        <end position="317"/>
    </location>
</feature>